<dbReference type="InterPro" id="IPR053977">
    <property type="entry name" value="Rv2466c-like"/>
</dbReference>
<comment type="caution">
    <text evidence="1">The sequence shown here is derived from an EMBL/GenBank/DDBJ whole genome shotgun (WGS) entry which is preliminary data.</text>
</comment>
<gene>
    <name evidence="1" type="ORF">ACFFRH_29495</name>
</gene>
<sequence>MSEDLVDFWFDPGCPWAWITSRWILEVREVRPITINWREMSLAVLNEKQDMSEEYREIVELGRGTMRVFAAARAAAGDAAVGDLYTTLGTRYHGEDGLFQRSRDVPRDNGLAGWRAAMEALEPVIAAALADAGLPAELLAARTDGTWDEAIHASHALVPTGKQKQSLIGVPTISVNGHAGQFGPVISEIPTGERAGRLWDAFKVLATEETFFELKRVTDRAAPRTYLEAP</sequence>
<evidence type="ECO:0000313" key="1">
    <source>
        <dbReference type="EMBL" id="MFB9679638.1"/>
    </source>
</evidence>
<dbReference type="Proteomes" id="UP001589610">
    <property type="component" value="Unassembled WGS sequence"/>
</dbReference>
<dbReference type="InterPro" id="IPR036249">
    <property type="entry name" value="Thioredoxin-like_sf"/>
</dbReference>
<reference evidence="1 2" key="1">
    <citation type="submission" date="2024-09" db="EMBL/GenBank/DDBJ databases">
        <authorList>
            <person name="Sun Q."/>
            <person name="Mori K."/>
        </authorList>
    </citation>
    <scope>NUCLEOTIDE SEQUENCE [LARGE SCALE GENOMIC DNA]</scope>
    <source>
        <strain evidence="1 2">JCM 3028</strain>
    </source>
</reference>
<accession>A0ABV5TPW6</accession>
<name>A0ABV5TPW6_9ACTN</name>
<dbReference type="EMBL" id="JBHMBS010000017">
    <property type="protein sequence ID" value="MFB9679638.1"/>
    <property type="molecule type" value="Genomic_DNA"/>
</dbReference>
<dbReference type="SUPFAM" id="SSF52833">
    <property type="entry name" value="Thioredoxin-like"/>
    <property type="match status" value="1"/>
</dbReference>
<dbReference type="RefSeq" id="WP_344748763.1">
    <property type="nucleotide sequence ID" value="NZ_BAAAWW010000169.1"/>
</dbReference>
<keyword evidence="2" id="KW-1185">Reference proteome</keyword>
<dbReference type="CDD" id="cd02972">
    <property type="entry name" value="DsbA_family"/>
    <property type="match status" value="1"/>
</dbReference>
<organism evidence="1 2">
    <name type="scientific">Streptosporangium vulgare</name>
    <dbReference type="NCBI Taxonomy" id="46190"/>
    <lineage>
        <taxon>Bacteria</taxon>
        <taxon>Bacillati</taxon>
        <taxon>Actinomycetota</taxon>
        <taxon>Actinomycetes</taxon>
        <taxon>Streptosporangiales</taxon>
        <taxon>Streptosporangiaceae</taxon>
        <taxon>Streptosporangium</taxon>
    </lineage>
</organism>
<proteinExistence type="predicted"/>
<evidence type="ECO:0000313" key="2">
    <source>
        <dbReference type="Proteomes" id="UP001589610"/>
    </source>
</evidence>
<protein>
    <submittedName>
        <fullName evidence="1">DsbA family protein</fullName>
    </submittedName>
</protein>
<dbReference type="Pfam" id="PF22234">
    <property type="entry name" value="Rv2466c-like"/>
    <property type="match status" value="1"/>
</dbReference>
<dbReference type="Gene3D" id="3.40.30.10">
    <property type="entry name" value="Glutaredoxin"/>
    <property type="match status" value="1"/>
</dbReference>